<evidence type="ECO:0000256" key="1">
    <source>
        <dbReference type="ARBA" id="ARBA00023001"/>
    </source>
</evidence>
<evidence type="ECO:0000313" key="6">
    <source>
        <dbReference type="Proteomes" id="UP001445335"/>
    </source>
</evidence>
<keyword evidence="2" id="KW-0119">Carbohydrate metabolism</keyword>
<dbReference type="PANTHER" id="PTHR35923">
    <property type="entry name" value="MAJOR EXTRACELLULAR ENDOGLUCANASE"/>
    <property type="match status" value="1"/>
</dbReference>
<evidence type="ECO:0000256" key="2">
    <source>
        <dbReference type="ARBA" id="ARBA00023277"/>
    </source>
</evidence>
<name>A0AAW1RIZ6_9CHLO</name>
<reference evidence="5 6" key="1">
    <citation type="journal article" date="2024" name="Nat. Commun.">
        <title>Phylogenomics reveals the evolutionary origins of lichenization in chlorophyte algae.</title>
        <authorList>
            <person name="Puginier C."/>
            <person name="Libourel C."/>
            <person name="Otte J."/>
            <person name="Skaloud P."/>
            <person name="Haon M."/>
            <person name="Grisel S."/>
            <person name="Petersen M."/>
            <person name="Berrin J.G."/>
            <person name="Delaux P.M."/>
            <person name="Dal Grande F."/>
            <person name="Keller J."/>
        </authorList>
    </citation>
    <scope>NUCLEOTIDE SEQUENCE [LARGE SCALE GENOMIC DNA]</scope>
    <source>
        <strain evidence="5 6">SAG 245.80</strain>
    </source>
</reference>
<proteinExistence type="predicted"/>
<accession>A0AAW1RIZ6</accession>
<dbReference type="PANTHER" id="PTHR35923:SF2">
    <property type="entry name" value="ENDOGLUCANASE"/>
    <property type="match status" value="1"/>
</dbReference>
<dbReference type="InterPro" id="IPR017853">
    <property type="entry name" value="GH"/>
</dbReference>
<feature type="region of interest" description="Disordered" evidence="4">
    <location>
        <begin position="97"/>
        <end position="138"/>
    </location>
</feature>
<feature type="compositionally biased region" description="Polar residues" evidence="4">
    <location>
        <begin position="109"/>
        <end position="119"/>
    </location>
</feature>
<dbReference type="Gene3D" id="3.20.20.80">
    <property type="entry name" value="Glycosidases"/>
    <property type="match status" value="1"/>
</dbReference>
<dbReference type="AlphaFoldDB" id="A0AAW1RIZ6"/>
<keyword evidence="6" id="KW-1185">Reference proteome</keyword>
<keyword evidence="1" id="KW-0136">Cellulose degradation</keyword>
<evidence type="ECO:0008006" key="7">
    <source>
        <dbReference type="Google" id="ProtNLM"/>
    </source>
</evidence>
<dbReference type="EMBL" id="JALJOU010000037">
    <property type="protein sequence ID" value="KAK9833321.1"/>
    <property type="molecule type" value="Genomic_DNA"/>
</dbReference>
<protein>
    <recommendedName>
        <fullName evidence="7">Glycoside hydrolase family 5 domain-containing protein</fullName>
    </recommendedName>
</protein>
<organism evidence="5 6">
    <name type="scientific">Elliptochloris bilobata</name>
    <dbReference type="NCBI Taxonomy" id="381761"/>
    <lineage>
        <taxon>Eukaryota</taxon>
        <taxon>Viridiplantae</taxon>
        <taxon>Chlorophyta</taxon>
        <taxon>core chlorophytes</taxon>
        <taxon>Trebouxiophyceae</taxon>
        <taxon>Trebouxiophyceae incertae sedis</taxon>
        <taxon>Elliptochloris clade</taxon>
        <taxon>Elliptochloris</taxon>
    </lineage>
</organism>
<dbReference type="SUPFAM" id="SSF51445">
    <property type="entry name" value="(Trans)glycosidases"/>
    <property type="match status" value="1"/>
</dbReference>
<evidence type="ECO:0000313" key="5">
    <source>
        <dbReference type="EMBL" id="KAK9833321.1"/>
    </source>
</evidence>
<evidence type="ECO:0000256" key="3">
    <source>
        <dbReference type="ARBA" id="ARBA00023326"/>
    </source>
</evidence>
<evidence type="ECO:0000256" key="4">
    <source>
        <dbReference type="SAM" id="MobiDB-lite"/>
    </source>
</evidence>
<comment type="caution">
    <text evidence="5">The sequence shown here is derived from an EMBL/GenBank/DDBJ whole genome shotgun (WGS) entry which is preliminary data.</text>
</comment>
<dbReference type="Proteomes" id="UP001445335">
    <property type="component" value="Unassembled WGS sequence"/>
</dbReference>
<gene>
    <name evidence="5" type="ORF">WJX81_006148</name>
</gene>
<sequence length="633" mass="67283">MLNVIIATGAEYTQQEQAFSFVPQSCANTWQANSRLPNGAPCGVAGLAEGACCADGFQCRVSGPRLMQAAPAACLPATSLQVPPALDRVALRAPLANASSPGGSSGSGFTAQERFSPNPTEHPAAHAPAGGAGGSAEQLEGTVAGGRFTRIKFQPPPAIARAADGRLLTAEGKEVRIRAVNWFGFNNGQTMVDGLYAGNFTQVGDFATIVYRLQLLGFNGVRLPFRFADLNLPPKTLWVKPCSADSTAQVKGNLSNPTAPYGAIDYAARSLPPQRALPQPSAADSGLCNAYLPNNASDPAGTLDRFLWVIQYLVGSGFYVIIDYHAAALSADAVVCAKVARFRDNWVALFRSIVSLGSVWRNQLAGRLFLELLNEPDILGFRWETSSSIVVNGVRRTFPKLQRLYLQTMLALRAVSPLALFAVEGTGQATMPGVAYGNGFTVDPVLVARYNLSNPSGFLAALTGQHRDTLLPRTVIAPHVYGPNVTGWQPPNCADCSACATCGPALYKMLDASFGYLAGPGFRASPAAAPVRLTVLPTEFGSSLLEAGDVAWLTDFTRWANNAGASRGGHRTLHSWAWWAWNANAVSPPTGLVGDDWLAVQWAKINILTVQRDPPNPYAAGDPGGWGLRPWFL</sequence>
<dbReference type="GO" id="GO:0030245">
    <property type="term" value="P:cellulose catabolic process"/>
    <property type="evidence" value="ECO:0007669"/>
    <property type="project" value="UniProtKB-KW"/>
</dbReference>
<keyword evidence="3" id="KW-0624">Polysaccharide degradation</keyword>